<dbReference type="EMBL" id="BAABKK010000023">
    <property type="protein sequence ID" value="GAA5197241.1"/>
    <property type="molecule type" value="Genomic_DNA"/>
</dbReference>
<sequence length="305" mass="34086">MSSTANSPSENNSTAVNDTSWLGDSAAIAMLTFAVDTETPVLAAGRRHAENAMAMSHQAFDARRGLPRLLNILDEFDLKATFFVPGISAERWPEAITDIAERGHDIAHHSYSHRPSTELTAAEERQEFEMGLEALARLDIRPSGYRAPMWCATWRSAELAAEFGLTYDTSLMDDDRPYVIETNHGPLVELPPHWSMDDWEQYAYLPEPHLGYNIEEPEKALAVWTAELDGMREFGGLFQLTAHSFLSGRAGRARNLRTMIELILDRGDVAFKTGAELAEAVLADPNADRRKQEPVVVDPAIYKKW</sequence>
<dbReference type="Gene3D" id="3.20.20.370">
    <property type="entry name" value="Glycoside hydrolase/deacetylase"/>
    <property type="match status" value="1"/>
</dbReference>
<dbReference type="PROSITE" id="PS51677">
    <property type="entry name" value="NODB"/>
    <property type="match status" value="1"/>
</dbReference>
<feature type="domain" description="NodB homology" evidence="1">
    <location>
        <begin position="51"/>
        <end position="272"/>
    </location>
</feature>
<proteinExistence type="predicted"/>
<accession>A0ABP9SLL6</accession>
<dbReference type="RefSeq" id="WP_345450519.1">
    <property type="nucleotide sequence ID" value="NZ_BAABKK010000023.1"/>
</dbReference>
<name>A0ABP9SLL6_9MICC</name>
<dbReference type="SUPFAM" id="SSF88713">
    <property type="entry name" value="Glycoside hydrolase/deacetylase"/>
    <property type="match status" value="1"/>
</dbReference>
<organism evidence="2 3">
    <name type="scientific">Arthrobacter gyeryongensis</name>
    <dbReference type="NCBI Taxonomy" id="1650592"/>
    <lineage>
        <taxon>Bacteria</taxon>
        <taxon>Bacillati</taxon>
        <taxon>Actinomycetota</taxon>
        <taxon>Actinomycetes</taxon>
        <taxon>Micrococcales</taxon>
        <taxon>Micrococcaceae</taxon>
        <taxon>Arthrobacter</taxon>
    </lineage>
</organism>
<dbReference type="InterPro" id="IPR011330">
    <property type="entry name" value="Glyco_hydro/deAcase_b/a-brl"/>
</dbReference>
<dbReference type="CDD" id="cd10938">
    <property type="entry name" value="CE4_HpPgdA_like"/>
    <property type="match status" value="1"/>
</dbReference>
<dbReference type="InterPro" id="IPR037950">
    <property type="entry name" value="PgdA-like"/>
</dbReference>
<evidence type="ECO:0000313" key="3">
    <source>
        <dbReference type="Proteomes" id="UP001500200"/>
    </source>
</evidence>
<gene>
    <name evidence="2" type="ORF">GCM10023346_31460</name>
</gene>
<reference evidence="3" key="1">
    <citation type="journal article" date="2019" name="Int. J. Syst. Evol. Microbiol.">
        <title>The Global Catalogue of Microorganisms (GCM) 10K type strain sequencing project: providing services to taxonomists for standard genome sequencing and annotation.</title>
        <authorList>
            <consortium name="The Broad Institute Genomics Platform"/>
            <consortium name="The Broad Institute Genome Sequencing Center for Infectious Disease"/>
            <person name="Wu L."/>
            <person name="Ma J."/>
        </authorList>
    </citation>
    <scope>NUCLEOTIDE SEQUENCE [LARGE SCALE GENOMIC DNA]</scope>
    <source>
        <strain evidence="3">JCM 18514</strain>
    </source>
</reference>
<comment type="caution">
    <text evidence="2">The sequence shown here is derived from an EMBL/GenBank/DDBJ whole genome shotgun (WGS) entry which is preliminary data.</text>
</comment>
<protein>
    <submittedName>
        <fullName evidence="2">Polysaccharide deacetylase</fullName>
    </submittedName>
</protein>
<evidence type="ECO:0000313" key="2">
    <source>
        <dbReference type="EMBL" id="GAA5197241.1"/>
    </source>
</evidence>
<dbReference type="Pfam" id="PF01522">
    <property type="entry name" value="Polysacc_deac_1"/>
    <property type="match status" value="1"/>
</dbReference>
<dbReference type="InterPro" id="IPR002509">
    <property type="entry name" value="NODB_dom"/>
</dbReference>
<dbReference type="Proteomes" id="UP001500200">
    <property type="component" value="Unassembled WGS sequence"/>
</dbReference>
<evidence type="ECO:0000259" key="1">
    <source>
        <dbReference type="PROSITE" id="PS51677"/>
    </source>
</evidence>
<keyword evidence="3" id="KW-1185">Reference proteome</keyword>
<dbReference type="PANTHER" id="PTHR47561">
    <property type="entry name" value="POLYSACCHARIDE DEACETYLASE FAMILY PROTEIN (AFU_ORTHOLOGUE AFUA_6G05030)"/>
    <property type="match status" value="1"/>
</dbReference>
<dbReference type="PANTHER" id="PTHR47561:SF1">
    <property type="entry name" value="POLYSACCHARIDE DEACETYLASE FAMILY PROTEIN (AFU_ORTHOLOGUE AFUA_6G05030)"/>
    <property type="match status" value="1"/>
</dbReference>